<reference evidence="1" key="1">
    <citation type="submission" date="2013-07" db="EMBL/GenBank/DDBJ databases">
        <title>The genome of Eucalyptus grandis.</title>
        <authorList>
            <person name="Schmutz J."/>
            <person name="Hayes R."/>
            <person name="Myburg A."/>
            <person name="Tuskan G."/>
            <person name="Grattapaglia D."/>
            <person name="Rokhsar D.S."/>
        </authorList>
    </citation>
    <scope>NUCLEOTIDE SEQUENCE</scope>
    <source>
        <tissue evidence="1">Leaf extractions</tissue>
    </source>
</reference>
<name>A0A059BCR4_EUCGR</name>
<organism evidence="1">
    <name type="scientific">Eucalyptus grandis</name>
    <name type="common">Flooded gum</name>
    <dbReference type="NCBI Taxonomy" id="71139"/>
    <lineage>
        <taxon>Eukaryota</taxon>
        <taxon>Viridiplantae</taxon>
        <taxon>Streptophyta</taxon>
        <taxon>Embryophyta</taxon>
        <taxon>Tracheophyta</taxon>
        <taxon>Spermatophyta</taxon>
        <taxon>Magnoliopsida</taxon>
        <taxon>eudicotyledons</taxon>
        <taxon>Gunneridae</taxon>
        <taxon>Pentapetalae</taxon>
        <taxon>rosids</taxon>
        <taxon>malvids</taxon>
        <taxon>Myrtales</taxon>
        <taxon>Myrtaceae</taxon>
        <taxon>Myrtoideae</taxon>
        <taxon>Eucalypteae</taxon>
        <taxon>Eucalyptus</taxon>
    </lineage>
</organism>
<evidence type="ECO:0000313" key="1">
    <source>
        <dbReference type="EMBL" id="KCW63839.1"/>
    </source>
</evidence>
<gene>
    <name evidence="1" type="ORF">EUGRSUZ_G01511</name>
</gene>
<dbReference type="AlphaFoldDB" id="A0A059BCR4"/>
<dbReference type="Gramene" id="KCW63839">
    <property type="protein sequence ID" value="KCW63839"/>
    <property type="gene ID" value="EUGRSUZ_G01511"/>
</dbReference>
<dbReference type="InParanoid" id="A0A059BCR4"/>
<protein>
    <submittedName>
        <fullName evidence="1">Uncharacterized protein</fullName>
    </submittedName>
</protein>
<sequence length="73" mass="8382">MSAARWDCLIEPQSHDLLLLQFHVVSLWELSQLSSFHTTRRDKFHNLPSSSHYYFSTTCVCEAQRDDPLGGTA</sequence>
<dbReference type="EMBL" id="KK198759">
    <property type="protein sequence ID" value="KCW63839.1"/>
    <property type="molecule type" value="Genomic_DNA"/>
</dbReference>
<proteinExistence type="predicted"/>
<accession>A0A059BCR4</accession>